<dbReference type="Pfam" id="PF13456">
    <property type="entry name" value="RVT_3"/>
    <property type="match status" value="1"/>
</dbReference>
<feature type="domain" description="RNase H type-1" evidence="1">
    <location>
        <begin position="55"/>
        <end position="145"/>
    </location>
</feature>
<protein>
    <recommendedName>
        <fullName evidence="1">RNase H type-1 domain-containing protein</fullName>
    </recommendedName>
</protein>
<dbReference type="CDD" id="cd06222">
    <property type="entry name" value="RNase_H_like"/>
    <property type="match status" value="1"/>
</dbReference>
<keyword evidence="3" id="KW-1185">Reference proteome</keyword>
<dbReference type="InterPro" id="IPR044730">
    <property type="entry name" value="RNase_H-like_dom_plant"/>
</dbReference>
<dbReference type="InterPro" id="IPR012337">
    <property type="entry name" value="RNaseH-like_sf"/>
</dbReference>
<dbReference type="AlphaFoldDB" id="A0A9Q0JY43"/>
<dbReference type="EMBL" id="JAMYWD010000011">
    <property type="protein sequence ID" value="KAJ4955772.1"/>
    <property type="molecule type" value="Genomic_DNA"/>
</dbReference>
<dbReference type="GO" id="GO:0004523">
    <property type="term" value="F:RNA-DNA hybrid ribonuclease activity"/>
    <property type="evidence" value="ECO:0007669"/>
    <property type="project" value="InterPro"/>
</dbReference>
<name>A0A9Q0JY43_9MAGN</name>
<dbReference type="InterPro" id="IPR002156">
    <property type="entry name" value="RNaseH_domain"/>
</dbReference>
<accession>A0A9Q0JY43</accession>
<dbReference type="SUPFAM" id="SSF53098">
    <property type="entry name" value="Ribonuclease H-like"/>
    <property type="match status" value="1"/>
</dbReference>
<dbReference type="PANTHER" id="PTHR47074:SF11">
    <property type="entry name" value="REVERSE TRANSCRIPTASE-LIKE PROTEIN"/>
    <property type="match status" value="1"/>
</dbReference>
<evidence type="ECO:0000313" key="3">
    <source>
        <dbReference type="Proteomes" id="UP001141806"/>
    </source>
</evidence>
<dbReference type="PANTHER" id="PTHR47074">
    <property type="entry name" value="BNAC02G40300D PROTEIN"/>
    <property type="match status" value="1"/>
</dbReference>
<reference evidence="2" key="1">
    <citation type="journal article" date="2023" name="Plant J.">
        <title>The genome of the king protea, Protea cynaroides.</title>
        <authorList>
            <person name="Chang J."/>
            <person name="Duong T.A."/>
            <person name="Schoeman C."/>
            <person name="Ma X."/>
            <person name="Roodt D."/>
            <person name="Barker N."/>
            <person name="Li Z."/>
            <person name="Van de Peer Y."/>
            <person name="Mizrachi E."/>
        </authorList>
    </citation>
    <scope>NUCLEOTIDE SEQUENCE</scope>
    <source>
        <tissue evidence="2">Young leaves</tissue>
    </source>
</reference>
<dbReference type="OrthoDB" id="1906820at2759"/>
<dbReference type="Gene3D" id="3.30.420.10">
    <property type="entry name" value="Ribonuclease H-like superfamily/Ribonuclease H"/>
    <property type="match status" value="1"/>
</dbReference>
<evidence type="ECO:0000259" key="1">
    <source>
        <dbReference type="Pfam" id="PF13456"/>
    </source>
</evidence>
<dbReference type="InterPro" id="IPR052929">
    <property type="entry name" value="RNase_H-like_EbsB-rel"/>
</dbReference>
<sequence>MVVFRTEKAFRESKEYGSLHQNGHAGSSTADGNRILWCPPPSGYFKINTGAALCPRTKKSGTGFIFRDTAGQCLLTASQLVPFLSSTLGEALAVRASVYVALSYGMDNLIVESDNLEVVKLLWRETHEDNAVLYLIIQDILSVSNRSLHPSSRKPKKLSNAGALALSFFQWAEEQKGFKHTTGIYNGLIDSSHSHESEWVRANHRKGGDGAVFFQSGWTDLLKGLPPNKGHILTFQYEGDVILAVTTPHSMTGYEKVGSCGLRAV</sequence>
<gene>
    <name evidence="2" type="ORF">NE237_012555</name>
</gene>
<comment type="caution">
    <text evidence="2">The sequence shown here is derived from an EMBL/GenBank/DDBJ whole genome shotgun (WGS) entry which is preliminary data.</text>
</comment>
<dbReference type="InterPro" id="IPR036397">
    <property type="entry name" value="RNaseH_sf"/>
</dbReference>
<proteinExistence type="predicted"/>
<dbReference type="Proteomes" id="UP001141806">
    <property type="component" value="Unassembled WGS sequence"/>
</dbReference>
<dbReference type="GO" id="GO:0003676">
    <property type="term" value="F:nucleic acid binding"/>
    <property type="evidence" value="ECO:0007669"/>
    <property type="project" value="InterPro"/>
</dbReference>
<organism evidence="2 3">
    <name type="scientific">Protea cynaroides</name>
    <dbReference type="NCBI Taxonomy" id="273540"/>
    <lineage>
        <taxon>Eukaryota</taxon>
        <taxon>Viridiplantae</taxon>
        <taxon>Streptophyta</taxon>
        <taxon>Embryophyta</taxon>
        <taxon>Tracheophyta</taxon>
        <taxon>Spermatophyta</taxon>
        <taxon>Magnoliopsida</taxon>
        <taxon>Proteales</taxon>
        <taxon>Proteaceae</taxon>
        <taxon>Protea</taxon>
    </lineage>
</organism>
<evidence type="ECO:0000313" key="2">
    <source>
        <dbReference type="EMBL" id="KAJ4955772.1"/>
    </source>
</evidence>